<evidence type="ECO:0000256" key="5">
    <source>
        <dbReference type="ARBA" id="ARBA00022679"/>
    </source>
</evidence>
<dbReference type="UniPathway" id="UPA00538">
    <property type="reaction ID" value="UER00592"/>
</dbReference>
<accession>A0A238BXJ1</accession>
<comment type="similarity">
    <text evidence="3">Belongs to the LipB family.</text>
</comment>
<evidence type="ECO:0000256" key="4">
    <source>
        <dbReference type="ARBA" id="ARBA00012334"/>
    </source>
</evidence>
<dbReference type="Gene3D" id="3.30.930.10">
    <property type="entry name" value="Bira Bifunctional Protein, Domain 2"/>
    <property type="match status" value="1"/>
</dbReference>
<dbReference type="Pfam" id="PF21948">
    <property type="entry name" value="LplA-B_cat"/>
    <property type="match status" value="1"/>
</dbReference>
<dbReference type="OrthoDB" id="19908at2759"/>
<dbReference type="PANTHER" id="PTHR10993">
    <property type="entry name" value="OCTANOYLTRANSFERASE"/>
    <property type="match status" value="1"/>
</dbReference>
<gene>
    <name evidence="10" type="ORF">X798_03167</name>
</gene>
<dbReference type="InterPro" id="IPR020605">
    <property type="entry name" value="Octanoyltransferase_CS"/>
</dbReference>
<evidence type="ECO:0000313" key="11">
    <source>
        <dbReference type="Proteomes" id="UP000242913"/>
    </source>
</evidence>
<evidence type="ECO:0000256" key="2">
    <source>
        <dbReference type="ARBA" id="ARBA00004821"/>
    </source>
</evidence>
<dbReference type="FunFam" id="3.30.930.10:FF:000035">
    <property type="entry name" value="Putative lipoyltransferase 2, mitochondrial"/>
    <property type="match status" value="1"/>
</dbReference>
<keyword evidence="11" id="KW-1185">Reference proteome</keyword>
<evidence type="ECO:0000256" key="1">
    <source>
        <dbReference type="ARBA" id="ARBA00004173"/>
    </source>
</evidence>
<dbReference type="PROSITE" id="PS01313">
    <property type="entry name" value="LIPB"/>
    <property type="match status" value="1"/>
</dbReference>
<dbReference type="Proteomes" id="UP000242913">
    <property type="component" value="Unassembled WGS sequence"/>
</dbReference>
<comment type="pathway">
    <text evidence="2">Protein modification; protein lipoylation via endogenous pathway; protein N(6)-(lipoyl)lysine from octanoyl-[acyl-carrier-protein]: step 1/2.</text>
</comment>
<reference evidence="10 11" key="1">
    <citation type="submission" date="2015-12" db="EMBL/GenBank/DDBJ databases">
        <title>Draft genome of the nematode, Onchocerca flexuosa.</title>
        <authorList>
            <person name="Mitreva M."/>
        </authorList>
    </citation>
    <scope>NUCLEOTIDE SEQUENCE [LARGE SCALE GENOMIC DNA]</scope>
    <source>
        <strain evidence="10">Red Deer</strain>
    </source>
</reference>
<dbReference type="GO" id="GO:0005739">
    <property type="term" value="C:mitochondrion"/>
    <property type="evidence" value="ECO:0007669"/>
    <property type="project" value="UniProtKB-SubCell"/>
</dbReference>
<dbReference type="GO" id="GO:0033819">
    <property type="term" value="F:lipoyl(octanoyl) transferase activity"/>
    <property type="evidence" value="ECO:0007669"/>
    <property type="project" value="UniProtKB-EC"/>
</dbReference>
<dbReference type="EC" id="2.3.1.181" evidence="4"/>
<dbReference type="InterPro" id="IPR045864">
    <property type="entry name" value="aa-tRNA-synth_II/BPL/LPL"/>
</dbReference>
<dbReference type="NCBIfam" id="TIGR00214">
    <property type="entry name" value="lipB"/>
    <property type="match status" value="1"/>
</dbReference>
<dbReference type="CDD" id="cd16444">
    <property type="entry name" value="LipB"/>
    <property type="match status" value="1"/>
</dbReference>
<dbReference type="InterPro" id="IPR000544">
    <property type="entry name" value="Octanoyltransferase"/>
</dbReference>
<dbReference type="InterPro" id="IPR004143">
    <property type="entry name" value="BPL_LPL_catalytic"/>
</dbReference>
<organism evidence="10 11">
    <name type="scientific">Onchocerca flexuosa</name>
    <dbReference type="NCBI Taxonomy" id="387005"/>
    <lineage>
        <taxon>Eukaryota</taxon>
        <taxon>Metazoa</taxon>
        <taxon>Ecdysozoa</taxon>
        <taxon>Nematoda</taxon>
        <taxon>Chromadorea</taxon>
        <taxon>Rhabditida</taxon>
        <taxon>Spirurina</taxon>
        <taxon>Spiruromorpha</taxon>
        <taxon>Filarioidea</taxon>
        <taxon>Onchocercidae</taxon>
        <taxon>Onchocerca</taxon>
    </lineage>
</organism>
<evidence type="ECO:0000256" key="3">
    <source>
        <dbReference type="ARBA" id="ARBA00007907"/>
    </source>
</evidence>
<dbReference type="Pfam" id="PF10210">
    <property type="entry name" value="MRP-S32"/>
    <property type="match status" value="1"/>
</dbReference>
<dbReference type="SUPFAM" id="SSF55681">
    <property type="entry name" value="Class II aaRS and biotin synthetases"/>
    <property type="match status" value="1"/>
</dbReference>
<protein>
    <recommendedName>
        <fullName evidence="4">lipoyl(octanoyl) transferase</fullName>
        <ecNumber evidence="4">2.3.1.181</ecNumber>
    </recommendedName>
    <alternativeName>
        <fullName evidence="7">Lipoate-protein ligase B</fullName>
    </alternativeName>
    <alternativeName>
        <fullName evidence="8">Lipoyl/octanoyl transferase</fullName>
    </alternativeName>
</protein>
<proteinExistence type="inferred from homology"/>
<keyword evidence="5 10" id="KW-0808">Transferase</keyword>
<dbReference type="PROSITE" id="PS51733">
    <property type="entry name" value="BPL_LPL_CATALYTIC"/>
    <property type="match status" value="1"/>
</dbReference>
<dbReference type="InterPro" id="IPR019346">
    <property type="entry name" value="Ribosomal_mL42"/>
</dbReference>
<dbReference type="GO" id="GO:0009249">
    <property type="term" value="P:protein lipoylation"/>
    <property type="evidence" value="ECO:0007669"/>
    <property type="project" value="InterPro"/>
</dbReference>
<dbReference type="PANTHER" id="PTHR10993:SF7">
    <property type="entry name" value="LIPOYLTRANSFERASE 2, MITOCHONDRIAL-RELATED"/>
    <property type="match status" value="1"/>
</dbReference>
<sequence>MFSYIHRNNVYLGLIHRQLFRRFSEKIFEEIDLSEPHTVVCKSGVVACWHPERSFPYKHSKPIDLKKIKTEKQSSGALSKEIECIADLQSSLSRTGPRNYLLREIFYTGKHEWYTRHREERLRSVAAPDPKRQKLDLYFYFIPLGTFFLSESDMRLDAFLSRSAADAIWLGRITYADGLRKQCYYVNKLLASRKLVSDSMKKSYLLLLEHTPVYTVGIRHFKYNEDEENRLKKLGADFYRTKRGGLITFHGPGQLVVYPIVDLHLLHVKGPDQNSTLVGVRRYVYLVEEAIIKTVRSFGLLDADRSSNTGVWLANGMRKIAAIGINVRDGVVSHGLALNCNTDLNWFHQIVPCGLVGKEVTSLTQELGRNVSVNDVFPIFCENFAEVFHFDIRIRGPDKLYEKDHLQH</sequence>
<evidence type="ECO:0000259" key="9">
    <source>
        <dbReference type="PROSITE" id="PS51733"/>
    </source>
</evidence>
<feature type="domain" description="BPL/LPL catalytic" evidence="9">
    <location>
        <begin position="199"/>
        <end position="392"/>
    </location>
</feature>
<evidence type="ECO:0000313" key="10">
    <source>
        <dbReference type="EMBL" id="OZC09764.1"/>
    </source>
</evidence>
<dbReference type="NCBIfam" id="NF010925">
    <property type="entry name" value="PRK14345.1"/>
    <property type="match status" value="1"/>
</dbReference>
<dbReference type="HAMAP" id="MF_00013">
    <property type="entry name" value="LipB"/>
    <property type="match status" value="1"/>
</dbReference>
<dbReference type="AlphaFoldDB" id="A0A238BXJ1"/>
<name>A0A238BXJ1_9BILA</name>
<evidence type="ECO:0000256" key="8">
    <source>
        <dbReference type="ARBA" id="ARBA00033331"/>
    </source>
</evidence>
<evidence type="ECO:0000256" key="6">
    <source>
        <dbReference type="ARBA" id="ARBA00023315"/>
    </source>
</evidence>
<dbReference type="EMBL" id="KZ269991">
    <property type="protein sequence ID" value="OZC09764.1"/>
    <property type="molecule type" value="Genomic_DNA"/>
</dbReference>
<keyword evidence="6" id="KW-0012">Acyltransferase</keyword>
<comment type="subcellular location">
    <subcellularLocation>
        <location evidence="1">Mitochondrion</location>
    </subcellularLocation>
</comment>
<evidence type="ECO:0000256" key="7">
    <source>
        <dbReference type="ARBA" id="ARBA00030797"/>
    </source>
</evidence>